<dbReference type="Proteomes" id="UP000005204">
    <property type="component" value="Unassembled WGS sequence"/>
</dbReference>
<dbReference type="GO" id="GO:0005506">
    <property type="term" value="F:iron ion binding"/>
    <property type="evidence" value="ECO:0007669"/>
    <property type="project" value="InterPro"/>
</dbReference>
<keyword evidence="3 4" id="KW-0503">Monooxygenase</keyword>
<dbReference type="SUPFAM" id="SSF48264">
    <property type="entry name" value="Cytochrome P450"/>
    <property type="match status" value="1"/>
</dbReference>
<evidence type="ECO:0000313" key="6">
    <source>
        <dbReference type="Proteomes" id="UP000005204"/>
    </source>
</evidence>
<keyword evidence="6" id="KW-1185">Reference proteome</keyword>
<evidence type="ECO:0000256" key="3">
    <source>
        <dbReference type="ARBA" id="ARBA00023033"/>
    </source>
</evidence>
<keyword evidence="4" id="KW-0408">Iron</keyword>
<dbReference type="GO" id="GO:0004497">
    <property type="term" value="F:monooxygenase activity"/>
    <property type="evidence" value="ECO:0007669"/>
    <property type="project" value="UniProtKB-KW"/>
</dbReference>
<dbReference type="PANTHER" id="PTHR24305:SF166">
    <property type="entry name" value="CYTOCHROME P450 12A4, MITOCHONDRIAL-RELATED"/>
    <property type="match status" value="1"/>
</dbReference>
<evidence type="ECO:0000313" key="5">
    <source>
        <dbReference type="EnsemblMetazoa" id="XP_037876493.1"/>
    </source>
</evidence>
<dbReference type="GO" id="GO:0020037">
    <property type="term" value="F:heme binding"/>
    <property type="evidence" value="ECO:0007669"/>
    <property type="project" value="InterPro"/>
</dbReference>
<reference evidence="5" key="2">
    <citation type="submission" date="2022-06" db="UniProtKB">
        <authorList>
            <consortium name="EnsemblMetazoa"/>
        </authorList>
    </citation>
    <scope>IDENTIFICATION</scope>
    <source>
        <strain evidence="5">p50T (Dazao)</strain>
    </source>
</reference>
<dbReference type="EnsemblMetazoa" id="XM_038020565.1">
    <property type="protein sequence ID" value="XP_037876493.1"/>
    <property type="gene ID" value="LOC119630628"/>
</dbReference>
<keyword evidence="4" id="KW-0479">Metal-binding</keyword>
<reference evidence="6" key="1">
    <citation type="journal article" date="2008" name="Insect Biochem. Mol. Biol.">
        <title>The genome of a lepidopteran model insect, the silkworm Bombyx mori.</title>
        <authorList>
            <consortium name="International Silkworm Genome Consortium"/>
        </authorList>
    </citation>
    <scope>NUCLEOTIDE SEQUENCE [LARGE SCALE GENOMIC DNA]</scope>
    <source>
        <strain evidence="6">p50T</strain>
    </source>
</reference>
<sequence length="99" mass="11104">MYNETSMSTCTHTHNYVISSENYTIPSDSNCVLGIYGLNRHPVWGPDAHTFRPERWLELGGVPDDPNAFAGFSVGKRNCIGKYNRNSSIQRSGIPQEQN</sequence>
<keyword evidence="4" id="KW-0560">Oxidoreductase</keyword>
<protein>
    <recommendedName>
        <fullName evidence="7">Cytochrome P450</fullName>
    </recommendedName>
</protein>
<dbReference type="PROSITE" id="PS00086">
    <property type="entry name" value="CYTOCHROME_P450"/>
    <property type="match status" value="1"/>
</dbReference>
<dbReference type="InterPro" id="IPR017972">
    <property type="entry name" value="Cyt_P450_CS"/>
</dbReference>
<dbReference type="InterPro" id="IPR050121">
    <property type="entry name" value="Cytochrome_P450_monoxygenase"/>
</dbReference>
<dbReference type="Pfam" id="PF00067">
    <property type="entry name" value="p450"/>
    <property type="match status" value="1"/>
</dbReference>
<comment type="cofactor">
    <cofactor evidence="1">
        <name>heme</name>
        <dbReference type="ChEBI" id="CHEBI:30413"/>
    </cofactor>
</comment>
<proteinExistence type="inferred from homology"/>
<accession>A0A8R2M7G1</accession>
<dbReference type="InterPro" id="IPR036396">
    <property type="entry name" value="Cyt_P450_sf"/>
</dbReference>
<name>A0A8R2M7G1_BOMMO</name>
<keyword evidence="4" id="KW-0349">Heme</keyword>
<comment type="similarity">
    <text evidence="2 4">Belongs to the cytochrome P450 family.</text>
</comment>
<dbReference type="Gene3D" id="1.10.630.10">
    <property type="entry name" value="Cytochrome P450"/>
    <property type="match status" value="1"/>
</dbReference>
<dbReference type="InterPro" id="IPR001128">
    <property type="entry name" value="Cyt_P450"/>
</dbReference>
<organism evidence="5 6">
    <name type="scientific">Bombyx mori</name>
    <name type="common">Silk moth</name>
    <dbReference type="NCBI Taxonomy" id="7091"/>
    <lineage>
        <taxon>Eukaryota</taxon>
        <taxon>Metazoa</taxon>
        <taxon>Ecdysozoa</taxon>
        <taxon>Arthropoda</taxon>
        <taxon>Hexapoda</taxon>
        <taxon>Insecta</taxon>
        <taxon>Pterygota</taxon>
        <taxon>Neoptera</taxon>
        <taxon>Endopterygota</taxon>
        <taxon>Lepidoptera</taxon>
        <taxon>Glossata</taxon>
        <taxon>Ditrysia</taxon>
        <taxon>Bombycoidea</taxon>
        <taxon>Bombycidae</taxon>
        <taxon>Bombycinae</taxon>
        <taxon>Bombyx</taxon>
    </lineage>
</organism>
<dbReference type="AlphaFoldDB" id="A0A8R2M7G1"/>
<evidence type="ECO:0008006" key="7">
    <source>
        <dbReference type="Google" id="ProtNLM"/>
    </source>
</evidence>
<evidence type="ECO:0000256" key="1">
    <source>
        <dbReference type="ARBA" id="ARBA00001971"/>
    </source>
</evidence>
<evidence type="ECO:0000256" key="4">
    <source>
        <dbReference type="RuleBase" id="RU000461"/>
    </source>
</evidence>
<dbReference type="GO" id="GO:0016705">
    <property type="term" value="F:oxidoreductase activity, acting on paired donors, with incorporation or reduction of molecular oxygen"/>
    <property type="evidence" value="ECO:0007669"/>
    <property type="project" value="InterPro"/>
</dbReference>
<evidence type="ECO:0000256" key="2">
    <source>
        <dbReference type="ARBA" id="ARBA00010617"/>
    </source>
</evidence>
<dbReference type="PANTHER" id="PTHR24305">
    <property type="entry name" value="CYTOCHROME P450"/>
    <property type="match status" value="1"/>
</dbReference>